<dbReference type="Proteomes" id="UP000316621">
    <property type="component" value="Chromosome 1"/>
</dbReference>
<dbReference type="AlphaFoldDB" id="A0A4Y7IBW5"/>
<dbReference type="GO" id="GO:0016579">
    <property type="term" value="P:protein deubiquitination"/>
    <property type="evidence" value="ECO:0007669"/>
    <property type="project" value="TreeGrafter"/>
</dbReference>
<dbReference type="InterPro" id="IPR003323">
    <property type="entry name" value="OTU_dom"/>
</dbReference>
<dbReference type="OMA" id="YYGHEIA"/>
<feature type="domain" description="OTU" evidence="4">
    <location>
        <begin position="8"/>
        <end position="130"/>
    </location>
</feature>
<organism evidence="5 6">
    <name type="scientific">Papaver somniferum</name>
    <name type="common">Opium poppy</name>
    <dbReference type="NCBI Taxonomy" id="3469"/>
    <lineage>
        <taxon>Eukaryota</taxon>
        <taxon>Viridiplantae</taxon>
        <taxon>Streptophyta</taxon>
        <taxon>Embryophyta</taxon>
        <taxon>Tracheophyta</taxon>
        <taxon>Spermatophyta</taxon>
        <taxon>Magnoliopsida</taxon>
        <taxon>Ranunculales</taxon>
        <taxon>Papaveraceae</taxon>
        <taxon>Papaveroideae</taxon>
        <taxon>Papaver</taxon>
    </lineage>
</organism>
<comment type="catalytic activity">
    <reaction evidence="1 3">
        <text>Thiol-dependent hydrolysis of ester, thioester, amide, peptide and isopeptide bonds formed by the C-terminal Gly of ubiquitin (a 76-residue protein attached to proteins as an intracellular targeting signal).</text>
        <dbReference type="EC" id="3.4.19.12"/>
    </reaction>
</comment>
<keyword evidence="3" id="KW-0963">Cytoplasm</keyword>
<evidence type="ECO:0000313" key="5">
    <source>
        <dbReference type="EMBL" id="RZC46334.1"/>
    </source>
</evidence>
<keyword evidence="3" id="KW-0645">Protease</keyword>
<name>A0A4Y7IBW5_PAPSO</name>
<sequence>MEGVDGIMVRRSVPSDHSCLFSAIGYVMDHDRNKATELRQVIVQKVASDPTKYTEAFLEVSNEEYCSWIQNSNTWGGAIELSILSEYYQKEIAAYHTDNVRCYVYGEDQKYTEMVLLIYDGRHYDALAISQAYGVSEEFDQTVFPVQEDKSIGRVHELALDLVNEEAR</sequence>
<gene>
    <name evidence="5" type="ORF">C5167_039285</name>
</gene>
<keyword evidence="3" id="KW-0833">Ubl conjugation pathway</keyword>
<dbReference type="Gramene" id="RZC46334">
    <property type="protein sequence ID" value="RZC46334"/>
    <property type="gene ID" value="C5167_039285"/>
</dbReference>
<evidence type="ECO:0000256" key="1">
    <source>
        <dbReference type="ARBA" id="ARBA00000707"/>
    </source>
</evidence>
<dbReference type="InterPro" id="IPR038765">
    <property type="entry name" value="Papain-like_cys_pep_sf"/>
</dbReference>
<dbReference type="FunFam" id="3.90.70.80:FF:000017">
    <property type="entry name" value="ubiquitin thioesterase OTU1"/>
    <property type="match status" value="1"/>
</dbReference>
<evidence type="ECO:0000256" key="2">
    <source>
        <dbReference type="ARBA" id="ARBA00022801"/>
    </source>
</evidence>
<dbReference type="Gene3D" id="3.90.70.80">
    <property type="match status" value="1"/>
</dbReference>
<keyword evidence="3" id="KW-0788">Thiol protease</keyword>
<dbReference type="EMBL" id="CM010715">
    <property type="protein sequence ID" value="RZC46334.1"/>
    <property type="molecule type" value="Genomic_DNA"/>
</dbReference>
<reference evidence="5 6" key="1">
    <citation type="journal article" date="2018" name="Science">
        <title>The opium poppy genome and morphinan production.</title>
        <authorList>
            <person name="Guo L."/>
            <person name="Winzer T."/>
            <person name="Yang X."/>
            <person name="Li Y."/>
            <person name="Ning Z."/>
            <person name="He Z."/>
            <person name="Teodor R."/>
            <person name="Lu Y."/>
            <person name="Bowser T.A."/>
            <person name="Graham I.A."/>
            <person name="Ye K."/>
        </authorList>
    </citation>
    <scope>NUCLEOTIDE SEQUENCE [LARGE SCALE GENOMIC DNA]</scope>
    <source>
        <strain evidence="6">cv. HN1</strain>
        <tissue evidence="5">Leaves</tissue>
    </source>
</reference>
<dbReference type="GO" id="GO:0005829">
    <property type="term" value="C:cytosol"/>
    <property type="evidence" value="ECO:0007669"/>
    <property type="project" value="TreeGrafter"/>
</dbReference>
<comment type="subcellular location">
    <subcellularLocation>
        <location evidence="3">Cytoplasm</location>
    </subcellularLocation>
</comment>
<dbReference type="PANTHER" id="PTHR13312:SF0">
    <property type="entry name" value="UBIQUITIN THIOESTERASE OTU1"/>
    <property type="match status" value="1"/>
</dbReference>
<accession>A0A4Y7IBW5</accession>
<dbReference type="GO" id="GO:0030968">
    <property type="term" value="P:endoplasmic reticulum unfolded protein response"/>
    <property type="evidence" value="ECO:0007669"/>
    <property type="project" value="TreeGrafter"/>
</dbReference>
<comment type="function">
    <text evidence="3">Hydrolase that can remove conjugated ubiquitin from proteins and may therefore play an important regulatory role at the level of protein turnover by preventing degradation.</text>
</comment>
<proteinExistence type="predicted"/>
<dbReference type="STRING" id="3469.A0A4Y7IBW5"/>
<dbReference type="GO" id="GO:0036503">
    <property type="term" value="P:ERAD pathway"/>
    <property type="evidence" value="ECO:0007669"/>
    <property type="project" value="TreeGrafter"/>
</dbReference>
<dbReference type="PROSITE" id="PS50802">
    <property type="entry name" value="OTU"/>
    <property type="match status" value="1"/>
</dbReference>
<dbReference type="PANTHER" id="PTHR13312">
    <property type="entry name" value="HIV-INDUCED PROTEIN-7-LIKE PROTEASE"/>
    <property type="match status" value="1"/>
</dbReference>
<keyword evidence="6" id="KW-1185">Reference proteome</keyword>
<dbReference type="Pfam" id="PF02338">
    <property type="entry name" value="OTU"/>
    <property type="match status" value="1"/>
</dbReference>
<evidence type="ECO:0000259" key="4">
    <source>
        <dbReference type="PROSITE" id="PS50802"/>
    </source>
</evidence>
<dbReference type="SUPFAM" id="SSF54001">
    <property type="entry name" value="Cysteine proteinases"/>
    <property type="match status" value="1"/>
</dbReference>
<evidence type="ECO:0000256" key="3">
    <source>
        <dbReference type="RuleBase" id="RU367104"/>
    </source>
</evidence>
<keyword evidence="2 3" id="KW-0378">Hydrolase</keyword>
<evidence type="ECO:0000313" key="6">
    <source>
        <dbReference type="Proteomes" id="UP000316621"/>
    </source>
</evidence>
<dbReference type="EC" id="3.4.19.12" evidence="3"/>
<protein>
    <recommendedName>
        <fullName evidence="3">Ubiquitin thioesterase OTU</fullName>
        <ecNumber evidence="3">3.4.19.12</ecNumber>
    </recommendedName>
</protein>
<dbReference type="GO" id="GO:0005634">
    <property type="term" value="C:nucleus"/>
    <property type="evidence" value="ECO:0007669"/>
    <property type="project" value="TreeGrafter"/>
</dbReference>
<dbReference type="GO" id="GO:0004843">
    <property type="term" value="F:cysteine-type deubiquitinase activity"/>
    <property type="evidence" value="ECO:0007669"/>
    <property type="project" value="UniProtKB-UniRule"/>
</dbReference>